<accession>A0ABQ3U839</accession>
<dbReference type="Proteomes" id="UP001054854">
    <property type="component" value="Unassembled WGS sequence"/>
</dbReference>
<comment type="caution">
    <text evidence="4">The sequence shown here is derived from an EMBL/GenBank/DDBJ whole genome shotgun (WGS) entry which is preliminary data.</text>
</comment>
<feature type="domain" description="SWIM-type" evidence="3">
    <location>
        <begin position="94"/>
        <end position="132"/>
    </location>
</feature>
<evidence type="ECO:0000313" key="5">
    <source>
        <dbReference type="Proteomes" id="UP001054854"/>
    </source>
</evidence>
<keyword evidence="1" id="KW-0863">Zinc-finger</keyword>
<evidence type="ECO:0000256" key="2">
    <source>
        <dbReference type="SAM" id="MobiDB-lite"/>
    </source>
</evidence>
<evidence type="ECO:0000313" key="4">
    <source>
        <dbReference type="EMBL" id="GHJ31386.1"/>
    </source>
</evidence>
<dbReference type="InterPro" id="IPR007527">
    <property type="entry name" value="Znf_SWIM"/>
</dbReference>
<sequence>MPGAEPGTPLVATSRWGLEDLVRAWQRPGERQPRGQTQTAREQRKTMEGFTESDLRASAGSRSFERGLGYLDAVSGVEVGDGWVTASVHGTERYEVELTLDGPGALSGECDCPYGMEGNFCKHLVALGLTVLARRESLPRQRKAARDRAQGLDGWLSGLSKDALLALVREQIAEDRQLRRRLELRAASARGDLAAVRARIRDLLDVSPFAQYGYVAYADARAYADQAGQAVSAIGALTGSGRADGAITLAREAMRLLADAVETVDDSDGWLGQVGADLAEVHLEACRAARPDPEELARWLVGHVLGDLDDGLTDIDPLDYEEILGDDGMAVLRKSAVEAWRGNRRGWAEKYLMERLAKAGGDVDAVVAVHAADLVPNGHTHLVIAQELDAARRPDEALRWAERGIQDARDLAAVDTALVDYLCDRYERADRLPDAVALRRDHFAARRTLPAYQRLRAAARAADCWPAEREGALALLRADAEQRQPSRYGGPVLVDALLDDEDTDAAWEAATDTGADDRQWLTLADQARAARPADALGVYRRLTGPLTKQTGNAVYEELVSLLLSIRDCHRRLGSTEEFTAYATALRTAQKRKRNLMRLMDAHGL</sequence>
<gene>
    <name evidence="4" type="ORF">TPA0910_58190</name>
</gene>
<dbReference type="EMBL" id="BNEK01000005">
    <property type="protein sequence ID" value="GHJ31386.1"/>
    <property type="molecule type" value="Genomic_DNA"/>
</dbReference>
<protein>
    <recommendedName>
        <fullName evidence="3">SWIM-type domain-containing protein</fullName>
    </recommendedName>
</protein>
<reference evidence="4" key="1">
    <citation type="submission" date="2024-05" db="EMBL/GenBank/DDBJ databases">
        <title>Whole genome shotgun sequence of Streptomyces hygroscopicus NBRC 113678.</title>
        <authorList>
            <person name="Komaki H."/>
            <person name="Tamura T."/>
        </authorList>
    </citation>
    <scope>NUCLEOTIDE SEQUENCE</scope>
    <source>
        <strain evidence="4">N11-34</strain>
    </source>
</reference>
<organism evidence="4 5">
    <name type="scientific">Streptomyces hygroscopicus</name>
    <dbReference type="NCBI Taxonomy" id="1912"/>
    <lineage>
        <taxon>Bacteria</taxon>
        <taxon>Bacillati</taxon>
        <taxon>Actinomycetota</taxon>
        <taxon>Actinomycetes</taxon>
        <taxon>Kitasatosporales</taxon>
        <taxon>Streptomycetaceae</taxon>
        <taxon>Streptomyces</taxon>
        <taxon>Streptomyces violaceusniger group</taxon>
    </lineage>
</organism>
<feature type="region of interest" description="Disordered" evidence="2">
    <location>
        <begin position="25"/>
        <end position="55"/>
    </location>
</feature>
<keyword evidence="1" id="KW-0862">Zinc</keyword>
<proteinExistence type="predicted"/>
<keyword evidence="1" id="KW-0479">Metal-binding</keyword>
<evidence type="ECO:0000259" key="3">
    <source>
        <dbReference type="PROSITE" id="PS50966"/>
    </source>
</evidence>
<dbReference type="PROSITE" id="PS50966">
    <property type="entry name" value="ZF_SWIM"/>
    <property type="match status" value="1"/>
</dbReference>
<name>A0ABQ3U839_STRHY</name>
<keyword evidence="5" id="KW-1185">Reference proteome</keyword>
<evidence type="ECO:0000256" key="1">
    <source>
        <dbReference type="PROSITE-ProRule" id="PRU00325"/>
    </source>
</evidence>